<dbReference type="GO" id="GO:0016540">
    <property type="term" value="P:protein autoprocessing"/>
    <property type="evidence" value="ECO:0007669"/>
    <property type="project" value="TreeGrafter"/>
</dbReference>
<dbReference type="GO" id="GO:0045893">
    <property type="term" value="P:positive regulation of DNA-templated transcription"/>
    <property type="evidence" value="ECO:0007669"/>
    <property type="project" value="TreeGrafter"/>
</dbReference>
<evidence type="ECO:0000259" key="1">
    <source>
        <dbReference type="PROSITE" id="PS51688"/>
    </source>
</evidence>
<evidence type="ECO:0000313" key="2">
    <source>
        <dbReference type="EMBL" id="QHT98760.1"/>
    </source>
</evidence>
<dbReference type="PANTHER" id="PTHR13029">
    <property type="match status" value="1"/>
</dbReference>
<feature type="domain" description="Peptidase S74" evidence="1">
    <location>
        <begin position="36"/>
        <end position="154"/>
    </location>
</feature>
<dbReference type="InterPro" id="IPR051577">
    <property type="entry name" value="MRF-like"/>
</dbReference>
<dbReference type="PANTHER" id="PTHR13029:SF18">
    <property type="entry name" value="MYELIN REGULATORY FACTOR HOMOLOG 1"/>
    <property type="match status" value="1"/>
</dbReference>
<dbReference type="AlphaFoldDB" id="A0A6C0J1V9"/>
<dbReference type="GO" id="GO:0043565">
    <property type="term" value="F:sequence-specific DNA binding"/>
    <property type="evidence" value="ECO:0007669"/>
    <property type="project" value="TreeGrafter"/>
</dbReference>
<dbReference type="EMBL" id="MN740295">
    <property type="protein sequence ID" value="QHT98760.1"/>
    <property type="molecule type" value="Genomic_DNA"/>
</dbReference>
<dbReference type="Pfam" id="PF13884">
    <property type="entry name" value="Peptidase_S74"/>
    <property type="match status" value="1"/>
</dbReference>
<reference evidence="2" key="1">
    <citation type="journal article" date="2020" name="Nature">
        <title>Giant virus diversity and host interactions through global metagenomics.</title>
        <authorList>
            <person name="Schulz F."/>
            <person name="Roux S."/>
            <person name="Paez-Espino D."/>
            <person name="Jungbluth S."/>
            <person name="Walsh D.A."/>
            <person name="Denef V.J."/>
            <person name="McMahon K.D."/>
            <person name="Konstantinidis K.T."/>
            <person name="Eloe-Fadrosh E.A."/>
            <person name="Kyrpides N.C."/>
            <person name="Woyke T."/>
        </authorList>
    </citation>
    <scope>NUCLEOTIDE SEQUENCE</scope>
    <source>
        <strain evidence="2">GVMAG-M-3300025676-16</strain>
    </source>
</reference>
<dbReference type="PROSITE" id="PS51688">
    <property type="entry name" value="ICA"/>
    <property type="match status" value="1"/>
</dbReference>
<dbReference type="GO" id="GO:0005789">
    <property type="term" value="C:endoplasmic reticulum membrane"/>
    <property type="evidence" value="ECO:0007669"/>
    <property type="project" value="TreeGrafter"/>
</dbReference>
<sequence>MSISHTHNKISSYFTYFYYNTSSKKIISSGTWSNWSDSRLKTHIETGDAVEKEMTDYFDKIDINKYGYIEQFASSKGATTETRSFGFIAQQVEQVYSEGVANAGTCVFPSKKSNATNKIELDDALTIDKEKVNMLLWGKVKQMDKVIKQQQEQINLLLSKVNI</sequence>
<name>A0A6C0J1V9_9ZZZZ</name>
<organism evidence="2">
    <name type="scientific">viral metagenome</name>
    <dbReference type="NCBI Taxonomy" id="1070528"/>
    <lineage>
        <taxon>unclassified sequences</taxon>
        <taxon>metagenomes</taxon>
        <taxon>organismal metagenomes</taxon>
    </lineage>
</organism>
<protein>
    <recommendedName>
        <fullName evidence="1">Peptidase S74 domain-containing protein</fullName>
    </recommendedName>
</protein>
<dbReference type="GO" id="GO:0005634">
    <property type="term" value="C:nucleus"/>
    <property type="evidence" value="ECO:0007669"/>
    <property type="project" value="TreeGrafter"/>
</dbReference>
<dbReference type="InterPro" id="IPR036388">
    <property type="entry name" value="WH-like_DNA-bd_sf"/>
</dbReference>
<dbReference type="Gene3D" id="1.10.10.10">
    <property type="entry name" value="Winged helix-like DNA-binding domain superfamily/Winged helix DNA-binding domain"/>
    <property type="match status" value="1"/>
</dbReference>
<accession>A0A6C0J1V9</accession>
<proteinExistence type="predicted"/>
<dbReference type="InterPro" id="IPR030392">
    <property type="entry name" value="S74_ICA"/>
</dbReference>
<dbReference type="GO" id="GO:0003700">
    <property type="term" value="F:DNA-binding transcription factor activity"/>
    <property type="evidence" value="ECO:0007669"/>
    <property type="project" value="TreeGrafter"/>
</dbReference>